<gene>
    <name evidence="2" type="ORF">ACHAW5_007950</name>
</gene>
<evidence type="ECO:0000313" key="2">
    <source>
        <dbReference type="EMBL" id="KAL3773660.1"/>
    </source>
</evidence>
<evidence type="ECO:0000313" key="3">
    <source>
        <dbReference type="Proteomes" id="UP001530315"/>
    </source>
</evidence>
<feature type="region of interest" description="Disordered" evidence="1">
    <location>
        <begin position="211"/>
        <end position="230"/>
    </location>
</feature>
<comment type="caution">
    <text evidence="2">The sequence shown here is derived from an EMBL/GenBank/DDBJ whole genome shotgun (WGS) entry which is preliminary data.</text>
</comment>
<feature type="compositionally biased region" description="Polar residues" evidence="1">
    <location>
        <begin position="162"/>
        <end position="172"/>
    </location>
</feature>
<feature type="compositionally biased region" description="Low complexity" evidence="1">
    <location>
        <begin position="173"/>
        <end position="192"/>
    </location>
</feature>
<organism evidence="2 3">
    <name type="scientific">Stephanodiscus triporus</name>
    <dbReference type="NCBI Taxonomy" id="2934178"/>
    <lineage>
        <taxon>Eukaryota</taxon>
        <taxon>Sar</taxon>
        <taxon>Stramenopiles</taxon>
        <taxon>Ochrophyta</taxon>
        <taxon>Bacillariophyta</taxon>
        <taxon>Coscinodiscophyceae</taxon>
        <taxon>Thalassiosirophycidae</taxon>
        <taxon>Stephanodiscales</taxon>
        <taxon>Stephanodiscaceae</taxon>
        <taxon>Stephanodiscus</taxon>
    </lineage>
</organism>
<dbReference type="Gene3D" id="3.30.110.20">
    <property type="entry name" value="Alba-like domain"/>
    <property type="match status" value="1"/>
</dbReference>
<feature type="region of interest" description="Disordered" evidence="1">
    <location>
        <begin position="65"/>
        <end position="84"/>
    </location>
</feature>
<dbReference type="PANTHER" id="PTHR31947">
    <property type="entry name" value="DNA/RNA-BINDING PROTEIN ALBA 3"/>
    <property type="match status" value="1"/>
</dbReference>
<feature type="compositionally biased region" description="Gly residues" evidence="1">
    <location>
        <begin position="1"/>
        <end position="11"/>
    </location>
</feature>
<accession>A0ABD3NC77</accession>
<feature type="compositionally biased region" description="Basic and acidic residues" evidence="1">
    <location>
        <begin position="71"/>
        <end position="84"/>
    </location>
</feature>
<feature type="region of interest" description="Disordered" evidence="1">
    <location>
        <begin position="1"/>
        <end position="23"/>
    </location>
</feature>
<dbReference type="AlphaFoldDB" id="A0ABD3NC77"/>
<feature type="region of interest" description="Disordered" evidence="1">
    <location>
        <begin position="156"/>
        <end position="192"/>
    </location>
</feature>
<reference evidence="2 3" key="1">
    <citation type="submission" date="2024-10" db="EMBL/GenBank/DDBJ databases">
        <title>Updated reference genomes for cyclostephanoid diatoms.</title>
        <authorList>
            <person name="Roberts W.R."/>
            <person name="Alverson A.J."/>
        </authorList>
    </citation>
    <scope>NUCLEOTIDE SEQUENCE [LARGE SCALE GENOMIC DNA]</scope>
    <source>
        <strain evidence="2 3">AJA276-08</strain>
    </source>
</reference>
<protein>
    <submittedName>
        <fullName evidence="2">Uncharacterized protein</fullName>
    </submittedName>
</protein>
<keyword evidence="3" id="KW-1185">Reference proteome</keyword>
<sequence>MTKRGGGGDKSGAGESPTSPVHLSTLKETVPGTEATAIGISALALVDQPNDPLTPTTIRTLEAATTGTECSSDHGRDEVIPSPDHPRQMIAVSVSKLPSAFFNLARKFLITDEECDLSALEGAIVSAVDAAHLLERSKIATIVRIQTSYVSVEPKKRRDYGPTSNIGEKSQGSPQTETATTSATTEPPETIESSLPVAAELRYSELGQPFASTVDSSSSQTAGKTKSSSGTLRRARIVITVKRTEAYEKWLLDNSIHDIHAGHDDDHII</sequence>
<proteinExistence type="predicted"/>
<dbReference type="EMBL" id="JALLAZ020001515">
    <property type="protein sequence ID" value="KAL3773660.1"/>
    <property type="molecule type" value="Genomic_DNA"/>
</dbReference>
<dbReference type="InterPro" id="IPR014560">
    <property type="entry name" value="UCP030333_Alba"/>
</dbReference>
<dbReference type="PANTHER" id="PTHR31947:SF36">
    <property type="entry name" value="DNA_RNA-BINDING PROTEIN ALBA-LIKE DOMAIN-CONTAINING PROTEIN"/>
    <property type="match status" value="1"/>
</dbReference>
<dbReference type="InterPro" id="IPR036882">
    <property type="entry name" value="Alba-like_dom_sf"/>
</dbReference>
<dbReference type="Proteomes" id="UP001530315">
    <property type="component" value="Unassembled WGS sequence"/>
</dbReference>
<name>A0ABD3NC77_9STRA</name>
<evidence type="ECO:0000256" key="1">
    <source>
        <dbReference type="SAM" id="MobiDB-lite"/>
    </source>
</evidence>